<protein>
    <recommendedName>
        <fullName evidence="4">GINS subunit domain-containing protein</fullName>
    </recommendedName>
</protein>
<reference evidence="5" key="1">
    <citation type="submission" date="2022-04" db="EMBL/GenBank/DDBJ databases">
        <title>Carnegiea gigantea Genome sequencing and assembly v2.</title>
        <authorList>
            <person name="Copetti D."/>
            <person name="Sanderson M.J."/>
            <person name="Burquez A."/>
            <person name="Wojciechowski M.F."/>
        </authorList>
    </citation>
    <scope>NUCLEOTIDE SEQUENCE</scope>
    <source>
        <strain evidence="5">SGP5-SGP5p</strain>
        <tissue evidence="5">Aerial part</tissue>
    </source>
</reference>
<dbReference type="AlphaFoldDB" id="A0A9Q1GQC5"/>
<gene>
    <name evidence="5" type="ORF">Cgig2_004569</name>
</gene>
<comment type="caution">
    <text evidence="5">The sequence shown here is derived from an EMBL/GenBank/DDBJ whole genome shotgun (WGS) entry which is preliminary data.</text>
</comment>
<dbReference type="CDD" id="cd11711">
    <property type="entry name" value="GINS_A_Sld5"/>
    <property type="match status" value="1"/>
</dbReference>
<dbReference type="GO" id="GO:0000811">
    <property type="term" value="C:GINS complex"/>
    <property type="evidence" value="ECO:0007669"/>
    <property type="project" value="TreeGrafter"/>
</dbReference>
<proteinExistence type="predicted"/>
<evidence type="ECO:0000313" key="6">
    <source>
        <dbReference type="Proteomes" id="UP001153076"/>
    </source>
</evidence>
<keyword evidence="6" id="KW-1185">Reference proteome</keyword>
<organism evidence="5 6">
    <name type="scientific">Carnegiea gigantea</name>
    <dbReference type="NCBI Taxonomy" id="171969"/>
    <lineage>
        <taxon>Eukaryota</taxon>
        <taxon>Viridiplantae</taxon>
        <taxon>Streptophyta</taxon>
        <taxon>Embryophyta</taxon>
        <taxon>Tracheophyta</taxon>
        <taxon>Spermatophyta</taxon>
        <taxon>Magnoliopsida</taxon>
        <taxon>eudicotyledons</taxon>
        <taxon>Gunneridae</taxon>
        <taxon>Pentapetalae</taxon>
        <taxon>Caryophyllales</taxon>
        <taxon>Cactineae</taxon>
        <taxon>Cactaceae</taxon>
        <taxon>Cactoideae</taxon>
        <taxon>Echinocereeae</taxon>
        <taxon>Carnegiea</taxon>
    </lineage>
</organism>
<dbReference type="Gene3D" id="1.20.58.1030">
    <property type="match status" value="1"/>
</dbReference>
<accession>A0A9Q1GQC5</accession>
<dbReference type="GO" id="GO:0000727">
    <property type="term" value="P:double-strand break repair via break-induced replication"/>
    <property type="evidence" value="ECO:0007669"/>
    <property type="project" value="TreeGrafter"/>
</dbReference>
<evidence type="ECO:0000259" key="4">
    <source>
        <dbReference type="Pfam" id="PF05916"/>
    </source>
</evidence>
<dbReference type="Proteomes" id="UP001153076">
    <property type="component" value="Unassembled WGS sequence"/>
</dbReference>
<sequence>MSRTQLADQARSRQTLSQRIESSANFDPICEAASGFNFPAKAQSSPPLHFSLSSPPPSFTAVCACLLAWAMAGGSGSGSGLSMEDFESLMKTSDVELLKKAWRNEKAAPEILQFQASLVQRSQEQIQLMEETIEDFTRSGLDPLIVSVYQMDLDRTQYLLRSYLRIRLQKIEQDMTHISQTDLWNRLSEQEQKFAKRHVPSL</sequence>
<keyword evidence="3" id="KW-0539">Nucleus</keyword>
<keyword evidence="2" id="KW-0235">DNA replication</keyword>
<name>A0A9Q1GQC5_9CARY</name>
<evidence type="ECO:0000256" key="2">
    <source>
        <dbReference type="ARBA" id="ARBA00022705"/>
    </source>
</evidence>
<evidence type="ECO:0000256" key="1">
    <source>
        <dbReference type="ARBA" id="ARBA00004123"/>
    </source>
</evidence>
<dbReference type="PANTHER" id="PTHR21206:SF0">
    <property type="entry name" value="DNA REPLICATION COMPLEX GINS PROTEIN SLD5"/>
    <property type="match status" value="1"/>
</dbReference>
<dbReference type="InterPro" id="IPR008591">
    <property type="entry name" value="GINS_Sld5"/>
</dbReference>
<evidence type="ECO:0000313" key="5">
    <source>
        <dbReference type="EMBL" id="KAJ8422723.1"/>
    </source>
</evidence>
<dbReference type="Pfam" id="PF05916">
    <property type="entry name" value="Sld5"/>
    <property type="match status" value="1"/>
</dbReference>
<feature type="domain" description="GINS subunit" evidence="4">
    <location>
        <begin position="144"/>
        <end position="201"/>
    </location>
</feature>
<dbReference type="GO" id="GO:0006261">
    <property type="term" value="P:DNA-templated DNA replication"/>
    <property type="evidence" value="ECO:0007669"/>
    <property type="project" value="InterPro"/>
</dbReference>
<comment type="subcellular location">
    <subcellularLocation>
        <location evidence="1">Nucleus</location>
    </subcellularLocation>
</comment>
<dbReference type="InterPro" id="IPR021151">
    <property type="entry name" value="GINS_A"/>
</dbReference>
<dbReference type="InterPro" id="IPR038749">
    <property type="entry name" value="Sld5_GINS_A"/>
</dbReference>
<dbReference type="InterPro" id="IPR036224">
    <property type="entry name" value="GINS_bundle-like_dom_sf"/>
</dbReference>
<evidence type="ECO:0000256" key="3">
    <source>
        <dbReference type="ARBA" id="ARBA00023242"/>
    </source>
</evidence>
<dbReference type="PANTHER" id="PTHR21206">
    <property type="entry name" value="SLD5 PROTEIN"/>
    <property type="match status" value="1"/>
</dbReference>
<dbReference type="SUPFAM" id="SSF158573">
    <property type="entry name" value="GINS helical bundle-like"/>
    <property type="match status" value="1"/>
</dbReference>
<dbReference type="OrthoDB" id="338231at2759"/>
<dbReference type="EMBL" id="JAKOGI010002163">
    <property type="protein sequence ID" value="KAJ8422723.1"/>
    <property type="molecule type" value="Genomic_DNA"/>
</dbReference>